<keyword evidence="1" id="KW-0472">Membrane</keyword>
<feature type="transmembrane region" description="Helical" evidence="1">
    <location>
        <begin position="85"/>
        <end position="105"/>
    </location>
</feature>
<gene>
    <name evidence="2" type="ORF">IX84_29090</name>
</gene>
<keyword evidence="1" id="KW-1133">Transmembrane helix</keyword>
<evidence type="ECO:0000256" key="1">
    <source>
        <dbReference type="SAM" id="Phobius"/>
    </source>
</evidence>
<dbReference type="STRING" id="1524460.IX84_29090"/>
<organism evidence="2 3">
    <name type="scientific">Phaeodactylibacter xiamenensis</name>
    <dbReference type="NCBI Taxonomy" id="1524460"/>
    <lineage>
        <taxon>Bacteria</taxon>
        <taxon>Pseudomonadati</taxon>
        <taxon>Bacteroidota</taxon>
        <taxon>Saprospiria</taxon>
        <taxon>Saprospirales</taxon>
        <taxon>Haliscomenobacteraceae</taxon>
        <taxon>Phaeodactylibacter</taxon>
    </lineage>
</organism>
<name>A0A098RZY2_9BACT</name>
<reference evidence="2 3" key="1">
    <citation type="journal article" date="2014" name="Int. J. Syst. Evol. Microbiol.">
        <title>Phaeodactylibacter xiamenensis gen. nov., sp. nov., a member of the family Saprospiraceae isolated from the marine alga Phaeodactylum tricornutum.</title>
        <authorList>
            <person name="Chen Z.Jr."/>
            <person name="Lei X."/>
            <person name="Lai Q."/>
            <person name="Li Y."/>
            <person name="Zhang B."/>
            <person name="Zhang J."/>
            <person name="Zhang H."/>
            <person name="Yang L."/>
            <person name="Zheng W."/>
            <person name="Tian Y."/>
            <person name="Yu Z."/>
            <person name="Xu H.Jr."/>
            <person name="Zheng T."/>
        </authorList>
    </citation>
    <scope>NUCLEOTIDE SEQUENCE [LARGE SCALE GENOMIC DNA]</scope>
    <source>
        <strain evidence="2 3">KD52</strain>
    </source>
</reference>
<proteinExistence type="predicted"/>
<keyword evidence="3" id="KW-1185">Reference proteome</keyword>
<comment type="caution">
    <text evidence="2">The sequence shown here is derived from an EMBL/GenBank/DDBJ whole genome shotgun (WGS) entry which is preliminary data.</text>
</comment>
<dbReference type="Proteomes" id="UP000029736">
    <property type="component" value="Unassembled WGS sequence"/>
</dbReference>
<dbReference type="OrthoDB" id="9900140at2"/>
<protein>
    <submittedName>
        <fullName evidence="2">Uncharacterized protein</fullName>
    </submittedName>
</protein>
<evidence type="ECO:0000313" key="2">
    <source>
        <dbReference type="EMBL" id="KGE85143.1"/>
    </source>
</evidence>
<feature type="transmembrane region" description="Helical" evidence="1">
    <location>
        <begin position="57"/>
        <end position="79"/>
    </location>
</feature>
<sequence>MRPDDLDHLLKNLEQGAADELSELESLGASFYPTGQLLRLRGQWEVKNTLFKKFQRFFIGAVATSPVWLVLWGLCLKIGMARLGLIFLAFFPFSFLLFFFGLYFMHTFFKGQGHLDRVGEMISQELQQRQGKT</sequence>
<keyword evidence="1" id="KW-0812">Transmembrane</keyword>
<dbReference type="EMBL" id="JPOS01000092">
    <property type="protein sequence ID" value="KGE85143.1"/>
    <property type="molecule type" value="Genomic_DNA"/>
</dbReference>
<accession>A0A098RZY2</accession>
<dbReference type="AlphaFoldDB" id="A0A098RZY2"/>
<dbReference type="RefSeq" id="WP_044229099.1">
    <property type="nucleotide sequence ID" value="NZ_JBKAGJ010000011.1"/>
</dbReference>
<evidence type="ECO:0000313" key="3">
    <source>
        <dbReference type="Proteomes" id="UP000029736"/>
    </source>
</evidence>